<accession>A0A7R8CVJ6</accession>
<sequence>MDKIKRVTTVEGGRVDLPCDITTPAIGDSVYLVLWYRKDSGTPIYSYDSRQTTEKIIQDVPERPDLWSEPSAFGDRAHFRVSSNPATLSVTDVHRLDAGTYTCRVDFRQSPTIYHHITLDIIGK</sequence>
<dbReference type="Proteomes" id="UP000675881">
    <property type="component" value="Chromosome 5"/>
</dbReference>
<proteinExistence type="predicted"/>
<dbReference type="AlphaFoldDB" id="A0A7R8CVJ6"/>
<dbReference type="PROSITE" id="PS50835">
    <property type="entry name" value="IG_LIKE"/>
    <property type="match status" value="1"/>
</dbReference>
<keyword evidence="2" id="KW-1185">Reference proteome</keyword>
<dbReference type="SUPFAM" id="SSF48726">
    <property type="entry name" value="Immunoglobulin"/>
    <property type="match status" value="1"/>
</dbReference>
<gene>
    <name evidence="1" type="ORF">LSAA_10441</name>
</gene>
<dbReference type="InterPro" id="IPR007110">
    <property type="entry name" value="Ig-like_dom"/>
</dbReference>
<protein>
    <submittedName>
        <fullName evidence="1">(salmon louse) hypothetical protein</fullName>
    </submittedName>
</protein>
<dbReference type="InterPro" id="IPR036179">
    <property type="entry name" value="Ig-like_dom_sf"/>
</dbReference>
<dbReference type="InterPro" id="IPR003599">
    <property type="entry name" value="Ig_sub"/>
</dbReference>
<dbReference type="Gene3D" id="2.60.40.10">
    <property type="entry name" value="Immunoglobulins"/>
    <property type="match status" value="1"/>
</dbReference>
<organism evidence="1 2">
    <name type="scientific">Lepeophtheirus salmonis</name>
    <name type="common">Salmon louse</name>
    <name type="synonym">Caligus salmonis</name>
    <dbReference type="NCBI Taxonomy" id="72036"/>
    <lineage>
        <taxon>Eukaryota</taxon>
        <taxon>Metazoa</taxon>
        <taxon>Ecdysozoa</taxon>
        <taxon>Arthropoda</taxon>
        <taxon>Crustacea</taxon>
        <taxon>Multicrustacea</taxon>
        <taxon>Hexanauplia</taxon>
        <taxon>Copepoda</taxon>
        <taxon>Siphonostomatoida</taxon>
        <taxon>Caligidae</taxon>
        <taxon>Lepeophtheirus</taxon>
    </lineage>
</organism>
<dbReference type="InterPro" id="IPR013106">
    <property type="entry name" value="Ig_V-set"/>
</dbReference>
<evidence type="ECO:0000313" key="1">
    <source>
        <dbReference type="EMBL" id="CAF2945403.1"/>
    </source>
</evidence>
<dbReference type="InterPro" id="IPR013783">
    <property type="entry name" value="Ig-like_fold"/>
</dbReference>
<dbReference type="PANTHER" id="PTHR23278">
    <property type="entry name" value="SIDESTEP PROTEIN"/>
    <property type="match status" value="1"/>
</dbReference>
<dbReference type="Pfam" id="PF07686">
    <property type="entry name" value="V-set"/>
    <property type="match status" value="1"/>
</dbReference>
<name>A0A7R8CVJ6_LEPSM</name>
<dbReference type="PANTHER" id="PTHR23278:SF19">
    <property type="entry name" value="OBSCURIN"/>
    <property type="match status" value="1"/>
</dbReference>
<dbReference type="OrthoDB" id="5843397at2759"/>
<dbReference type="SMART" id="SM00409">
    <property type="entry name" value="IG"/>
    <property type="match status" value="1"/>
</dbReference>
<evidence type="ECO:0000313" key="2">
    <source>
        <dbReference type="Proteomes" id="UP000675881"/>
    </source>
</evidence>
<reference evidence="1" key="1">
    <citation type="submission" date="2021-02" db="EMBL/GenBank/DDBJ databases">
        <authorList>
            <person name="Bekaert M."/>
        </authorList>
    </citation>
    <scope>NUCLEOTIDE SEQUENCE</scope>
    <source>
        <strain evidence="1">IoA-00</strain>
    </source>
</reference>
<dbReference type="EMBL" id="HG994584">
    <property type="protein sequence ID" value="CAF2945403.1"/>
    <property type="molecule type" value="Genomic_DNA"/>
</dbReference>